<evidence type="ECO:0000259" key="3">
    <source>
        <dbReference type="SMART" id="SM00322"/>
    </source>
</evidence>
<keyword evidence="1" id="KW-0217">Developmental protein</keyword>
<sequence length="199" mass="23299">MKIENHDKNLDSVLVHKATPEYLQDLLKDKKQLQNFPNIFLHLEIILEKEITRVRERLFHLNESFRKSENELPEPAGNITTLQEKVFVPVKENPNYNFVGRLLGPRGLTAKQLEQDLECKIMVRGRGSLRDKKKEDMNRGKSNWEHLDEDLHVLVSVEDFENRAAIKLRRATETIRTFLEQGVRTVSNSFNMLKLLNLI</sequence>
<keyword evidence="2" id="KW-0694">RNA-binding</keyword>
<dbReference type="CDD" id="cd22383">
    <property type="entry name" value="KH-I_Hqk_like"/>
    <property type="match status" value="1"/>
</dbReference>
<proteinExistence type="predicted"/>
<dbReference type="GO" id="GO:0003729">
    <property type="term" value="F:mRNA binding"/>
    <property type="evidence" value="ECO:0007669"/>
    <property type="project" value="TreeGrafter"/>
</dbReference>
<dbReference type="PANTHER" id="PTHR11208">
    <property type="entry name" value="RNA-BINDING PROTEIN RELATED"/>
    <property type="match status" value="1"/>
</dbReference>
<dbReference type="OrthoDB" id="6777263at2759"/>
<dbReference type="InterPro" id="IPR045071">
    <property type="entry name" value="BBP-like"/>
</dbReference>
<dbReference type="InterPro" id="IPR004087">
    <property type="entry name" value="KH_dom"/>
</dbReference>
<dbReference type="SUPFAM" id="SSF54791">
    <property type="entry name" value="Eukaryotic type KH-domain (KH-domain type I)"/>
    <property type="match status" value="1"/>
</dbReference>
<dbReference type="PANTHER" id="PTHR11208:SF125">
    <property type="entry name" value="KH DOMAIN-CONTAINING RNA-BINDING PROTEIN QKI"/>
    <property type="match status" value="1"/>
</dbReference>
<dbReference type="Gene3D" id="3.30.1370.10">
    <property type="entry name" value="K Homology domain, type 1"/>
    <property type="match status" value="1"/>
</dbReference>
<dbReference type="Pfam" id="PF22675">
    <property type="entry name" value="KH-I_KHDC4-BBP"/>
    <property type="match status" value="1"/>
</dbReference>
<dbReference type="Proteomes" id="UP000699462">
    <property type="component" value="Unassembled WGS sequence"/>
</dbReference>
<dbReference type="Pfam" id="PF16544">
    <property type="entry name" value="STAR_dimer"/>
    <property type="match status" value="1"/>
</dbReference>
<name>A0A8T0DHK6_9TREM</name>
<gene>
    <name evidence="4" type="ORF">P879_07716</name>
</gene>
<dbReference type="GO" id="GO:0005634">
    <property type="term" value="C:nucleus"/>
    <property type="evidence" value="ECO:0007669"/>
    <property type="project" value="TreeGrafter"/>
</dbReference>
<comment type="caution">
    <text evidence="4">The sequence shown here is derived from an EMBL/GenBank/DDBJ whole genome shotgun (WGS) entry which is preliminary data.</text>
</comment>
<organism evidence="4 5">
    <name type="scientific">Paragonimus westermani</name>
    <dbReference type="NCBI Taxonomy" id="34504"/>
    <lineage>
        <taxon>Eukaryota</taxon>
        <taxon>Metazoa</taxon>
        <taxon>Spiralia</taxon>
        <taxon>Lophotrochozoa</taxon>
        <taxon>Platyhelminthes</taxon>
        <taxon>Trematoda</taxon>
        <taxon>Digenea</taxon>
        <taxon>Plagiorchiida</taxon>
        <taxon>Troglotremata</taxon>
        <taxon>Troglotrematidae</taxon>
        <taxon>Paragonimus</taxon>
    </lineage>
</organism>
<evidence type="ECO:0000313" key="5">
    <source>
        <dbReference type="Proteomes" id="UP000699462"/>
    </source>
</evidence>
<dbReference type="EMBL" id="JTDF01004577">
    <property type="protein sequence ID" value="KAF8566826.1"/>
    <property type="molecule type" value="Genomic_DNA"/>
</dbReference>
<reference evidence="4 5" key="1">
    <citation type="submission" date="2019-07" db="EMBL/GenBank/DDBJ databases">
        <title>Annotation for the trematode Paragonimus westermani.</title>
        <authorList>
            <person name="Choi Y.-J."/>
        </authorList>
    </citation>
    <scope>NUCLEOTIDE SEQUENCE [LARGE SCALE GENOMIC DNA]</scope>
    <source>
        <strain evidence="4">180907_Pwestermani</strain>
    </source>
</reference>
<dbReference type="InterPro" id="IPR055256">
    <property type="entry name" value="KH_1_KHDC4/BBP-like"/>
</dbReference>
<dbReference type="AlphaFoldDB" id="A0A8T0DHK6"/>
<evidence type="ECO:0000313" key="4">
    <source>
        <dbReference type="EMBL" id="KAF8566826.1"/>
    </source>
</evidence>
<accession>A0A8T0DHK6</accession>
<dbReference type="InterPro" id="IPR032377">
    <property type="entry name" value="STAR_dimer"/>
</dbReference>
<feature type="domain" description="K Homology" evidence="3">
    <location>
        <begin position="80"/>
        <end position="176"/>
    </location>
</feature>
<dbReference type="GO" id="GO:0048024">
    <property type="term" value="P:regulation of mRNA splicing, via spliceosome"/>
    <property type="evidence" value="ECO:0007669"/>
    <property type="project" value="TreeGrafter"/>
</dbReference>
<evidence type="ECO:0000256" key="2">
    <source>
        <dbReference type="ARBA" id="ARBA00022884"/>
    </source>
</evidence>
<dbReference type="SMART" id="SM00322">
    <property type="entry name" value="KH"/>
    <property type="match status" value="1"/>
</dbReference>
<evidence type="ECO:0000256" key="1">
    <source>
        <dbReference type="ARBA" id="ARBA00022473"/>
    </source>
</evidence>
<dbReference type="InterPro" id="IPR036612">
    <property type="entry name" value="KH_dom_type_1_sf"/>
</dbReference>
<dbReference type="Gene3D" id="1.20.5.4010">
    <property type="match status" value="1"/>
</dbReference>
<protein>
    <recommendedName>
        <fullName evidence="3">K Homology domain-containing protein</fullName>
    </recommendedName>
</protein>
<keyword evidence="5" id="KW-1185">Reference proteome</keyword>